<organism evidence="2 3">
    <name type="scientific">Chitinophaga caeni</name>
    <dbReference type="NCBI Taxonomy" id="2029983"/>
    <lineage>
        <taxon>Bacteria</taxon>
        <taxon>Pseudomonadati</taxon>
        <taxon>Bacteroidota</taxon>
        <taxon>Chitinophagia</taxon>
        <taxon>Chitinophagales</taxon>
        <taxon>Chitinophagaceae</taxon>
        <taxon>Chitinophaga</taxon>
    </lineage>
</organism>
<name>A0A291QTW9_9BACT</name>
<sequence>MEPETFRIVISIAMIIAIAAAMLSIIGITTTGFYPGIIVLCLLVLIPVAARYYAKNIINRSNSFRKKCYTILAVINLLLILIILWMTFVIVHDRVLRDCC</sequence>
<proteinExistence type="predicted"/>
<keyword evidence="1" id="KW-0472">Membrane</keyword>
<feature type="transmembrane region" description="Helical" evidence="1">
    <location>
        <begin position="32"/>
        <end position="50"/>
    </location>
</feature>
<reference evidence="2 3" key="1">
    <citation type="submission" date="2017-10" db="EMBL/GenBank/DDBJ databases">
        <title>Paenichitinophaga pekingensis gen. nov., sp. nov., isolated from activated sludge.</title>
        <authorList>
            <person name="Jin D."/>
            <person name="Kong X."/>
            <person name="Deng Y."/>
            <person name="Bai Z."/>
        </authorList>
    </citation>
    <scope>NUCLEOTIDE SEQUENCE [LARGE SCALE GENOMIC DNA]</scope>
    <source>
        <strain evidence="2 3">13</strain>
    </source>
</reference>
<keyword evidence="1" id="KW-1133">Transmembrane helix</keyword>
<dbReference type="AlphaFoldDB" id="A0A291QTW9"/>
<evidence type="ECO:0000313" key="3">
    <source>
        <dbReference type="Proteomes" id="UP000220133"/>
    </source>
</evidence>
<dbReference type="Proteomes" id="UP000220133">
    <property type="component" value="Chromosome"/>
</dbReference>
<feature type="transmembrane region" description="Helical" evidence="1">
    <location>
        <begin position="71"/>
        <end position="91"/>
    </location>
</feature>
<evidence type="ECO:0000256" key="1">
    <source>
        <dbReference type="SAM" id="Phobius"/>
    </source>
</evidence>
<gene>
    <name evidence="2" type="ORF">COR50_09510</name>
</gene>
<keyword evidence="3" id="KW-1185">Reference proteome</keyword>
<evidence type="ECO:0000313" key="2">
    <source>
        <dbReference type="EMBL" id="ATL47386.1"/>
    </source>
</evidence>
<dbReference type="KEGG" id="cbae:COR50_09510"/>
<keyword evidence="1" id="KW-0812">Transmembrane</keyword>
<dbReference type="EMBL" id="CP023777">
    <property type="protein sequence ID" value="ATL47386.1"/>
    <property type="molecule type" value="Genomic_DNA"/>
</dbReference>
<dbReference type="RefSeq" id="WP_098193767.1">
    <property type="nucleotide sequence ID" value="NZ_CP023777.1"/>
</dbReference>
<feature type="transmembrane region" description="Helical" evidence="1">
    <location>
        <begin position="7"/>
        <end position="26"/>
    </location>
</feature>
<accession>A0A291QTW9</accession>
<protein>
    <submittedName>
        <fullName evidence="2">Uncharacterized protein</fullName>
    </submittedName>
</protein>